<dbReference type="Proteomes" id="UP000626109">
    <property type="component" value="Unassembled WGS sequence"/>
</dbReference>
<name>A0A813KQ09_POLGL</name>
<reference evidence="2" key="1">
    <citation type="submission" date="2021-02" db="EMBL/GenBank/DDBJ databases">
        <authorList>
            <person name="Dougan E. K."/>
            <person name="Rhodes N."/>
            <person name="Thang M."/>
            <person name="Chan C."/>
        </authorList>
    </citation>
    <scope>NUCLEOTIDE SEQUENCE</scope>
</reference>
<feature type="region of interest" description="Disordered" evidence="1">
    <location>
        <begin position="95"/>
        <end position="151"/>
    </location>
</feature>
<dbReference type="AlphaFoldDB" id="A0A813KQ09"/>
<comment type="caution">
    <text evidence="2">The sequence shown here is derived from an EMBL/GenBank/DDBJ whole genome shotgun (WGS) entry which is preliminary data.</text>
</comment>
<accession>A0A813KQ09</accession>
<feature type="compositionally biased region" description="Low complexity" evidence="1">
    <location>
        <begin position="30"/>
        <end position="41"/>
    </location>
</feature>
<evidence type="ECO:0000313" key="2">
    <source>
        <dbReference type="EMBL" id="CAE8710213.1"/>
    </source>
</evidence>
<evidence type="ECO:0000313" key="3">
    <source>
        <dbReference type="Proteomes" id="UP000626109"/>
    </source>
</evidence>
<organism evidence="2 3">
    <name type="scientific">Polarella glacialis</name>
    <name type="common">Dinoflagellate</name>
    <dbReference type="NCBI Taxonomy" id="89957"/>
    <lineage>
        <taxon>Eukaryota</taxon>
        <taxon>Sar</taxon>
        <taxon>Alveolata</taxon>
        <taxon>Dinophyceae</taxon>
        <taxon>Suessiales</taxon>
        <taxon>Suessiaceae</taxon>
        <taxon>Polarella</taxon>
    </lineage>
</organism>
<feature type="compositionally biased region" description="Low complexity" evidence="1">
    <location>
        <begin position="54"/>
        <end position="66"/>
    </location>
</feature>
<feature type="compositionally biased region" description="Basic and acidic residues" evidence="1">
    <location>
        <begin position="129"/>
        <end position="144"/>
    </location>
</feature>
<protein>
    <submittedName>
        <fullName evidence="2">Uncharacterized protein</fullName>
    </submittedName>
</protein>
<feature type="compositionally biased region" description="Basic and acidic residues" evidence="1">
    <location>
        <begin position="95"/>
        <end position="104"/>
    </location>
</feature>
<proteinExistence type="predicted"/>
<feature type="region of interest" description="Disordered" evidence="1">
    <location>
        <begin position="1"/>
        <end position="76"/>
    </location>
</feature>
<gene>
    <name evidence="2" type="ORF">PGLA2088_LOCUS35837</name>
</gene>
<sequence length="194" mass="20919">DLLAQVAGDDLQDHPEADASDSAPEDAAEARASGARSPRASGGRRGSHFSGIGAHAAAVAAAAAAASQRKREAVEAKVAELNKGLGFRTMLNALERRETHEKGSGFRKLPRAPLQPQKALESGQPQGHYNKDGDPEKQAKDPSQRHLARRQRLHVMRQVAAEVLKGRRQLAGCFKTEPTRYVEFPANFSNLMPS</sequence>
<feature type="non-terminal residue" evidence="2">
    <location>
        <position position="1"/>
    </location>
</feature>
<dbReference type="EMBL" id="CAJNNW010031959">
    <property type="protein sequence ID" value="CAE8710213.1"/>
    <property type="molecule type" value="Genomic_DNA"/>
</dbReference>
<evidence type="ECO:0000256" key="1">
    <source>
        <dbReference type="SAM" id="MobiDB-lite"/>
    </source>
</evidence>